<dbReference type="SUPFAM" id="SSF53800">
    <property type="entry name" value="Chelatase"/>
    <property type="match status" value="1"/>
</dbReference>
<reference evidence="10 11" key="1">
    <citation type="submission" date="2023-10" db="EMBL/GenBank/DDBJ databases">
        <authorList>
            <person name="Maclean D."/>
            <person name="Macfadyen A."/>
        </authorList>
    </citation>
    <scope>NUCLEOTIDE SEQUENCE [LARGE SCALE GENOMIC DNA]</scope>
</reference>
<dbReference type="SUPFAM" id="SSF103511">
    <property type="entry name" value="Chlorophyll a-b binding protein"/>
    <property type="match status" value="1"/>
</dbReference>
<keyword evidence="9" id="KW-0150">Chloroplast</keyword>
<evidence type="ECO:0000256" key="3">
    <source>
        <dbReference type="ARBA" id="ARBA00007718"/>
    </source>
</evidence>
<dbReference type="Proteomes" id="UP001314263">
    <property type="component" value="Unassembled WGS sequence"/>
</dbReference>
<evidence type="ECO:0000256" key="8">
    <source>
        <dbReference type="ARBA" id="ARBA00049380"/>
    </source>
</evidence>
<keyword evidence="5 9" id="KW-0350">Heme biosynthesis</keyword>
<dbReference type="HAMAP" id="MF_00323">
    <property type="entry name" value="Ferrochelatase"/>
    <property type="match status" value="1"/>
</dbReference>
<dbReference type="PANTHER" id="PTHR11108">
    <property type="entry name" value="FERROCHELATASE"/>
    <property type="match status" value="1"/>
</dbReference>
<dbReference type="AlphaFoldDB" id="A0AAV1I6U1"/>
<evidence type="ECO:0000313" key="11">
    <source>
        <dbReference type="Proteomes" id="UP001314263"/>
    </source>
</evidence>
<comment type="function">
    <text evidence="9">Catalyzes the ferrous insertion into protoporphyrin IX.</text>
</comment>
<dbReference type="Gene3D" id="3.40.50.1400">
    <property type="match status" value="2"/>
</dbReference>
<evidence type="ECO:0000313" key="10">
    <source>
        <dbReference type="EMBL" id="CAK0782445.1"/>
    </source>
</evidence>
<evidence type="ECO:0000256" key="9">
    <source>
        <dbReference type="RuleBase" id="RU000607"/>
    </source>
</evidence>
<sequence>MLRPLPCSSCGPPSCSSQAAGPHTPAALHHLSWQHSGAQHSSRLAAERCCCSCSAFMQQQTSGRRRADGVQPLQAISMAPQREASDTGSSWEDADAGLRPTERVGVLLLNLGGPETLDDVQPFLYNLFADDSIIRLPPYARFLQRPLAKLISTLRAPKSSEGYKAIGGGSPLRRITEEQADALAQSLKRRGLEAKVYVGMRYWTPFIDDAMEQVKRDGMTHLIVIPLYPQFSISTSGSSLRLLEDIFESDPAFNELKHSVIASWYFREGYLNAMAELIQRELQKFDRPEDTEIFFSAHGVPVSYVEQDGDPYRDEMEQCVGMIMDELTKRGWNNHYSLAYQSRVGPVEWLQPYTDAKIKDLGASGVKQLLAVPISFVSEHIETLEEIDMEYRELAIESGIKQWGRVPALNTNATFIDDLAAMVLEKLPSAAPRPGYVPSLNETMNLGPPTGRVEDILQTYDRERRVLPPPVRMWEWGWTKSAETWNGRIAMLAVLIILLLEVTTGQGVLTRWLTL</sequence>
<dbReference type="PANTHER" id="PTHR11108:SF1">
    <property type="entry name" value="FERROCHELATASE, MITOCHONDRIAL"/>
    <property type="match status" value="1"/>
</dbReference>
<evidence type="ECO:0000256" key="1">
    <source>
        <dbReference type="ARBA" id="ARBA00004229"/>
    </source>
</evidence>
<protein>
    <recommendedName>
        <fullName evidence="9">Ferrochelatase</fullName>
        <ecNumber evidence="9">4.98.1.1</ecNumber>
    </recommendedName>
</protein>
<comment type="catalytic activity">
    <reaction evidence="8 9">
        <text>heme b + 2 H(+) = protoporphyrin IX + Fe(2+)</text>
        <dbReference type="Rhea" id="RHEA:22584"/>
        <dbReference type="ChEBI" id="CHEBI:15378"/>
        <dbReference type="ChEBI" id="CHEBI:29033"/>
        <dbReference type="ChEBI" id="CHEBI:57306"/>
        <dbReference type="ChEBI" id="CHEBI:60344"/>
        <dbReference type="EC" id="4.98.1.1"/>
    </reaction>
</comment>
<keyword evidence="9" id="KW-0934">Plastid</keyword>
<dbReference type="NCBIfam" id="TIGR00109">
    <property type="entry name" value="hemH"/>
    <property type="match status" value="1"/>
</dbReference>
<dbReference type="EMBL" id="CAUYUE010000007">
    <property type="protein sequence ID" value="CAK0782445.1"/>
    <property type="molecule type" value="Genomic_DNA"/>
</dbReference>
<comment type="subcellular location">
    <subcellularLocation>
        <location evidence="1 9">Plastid</location>
        <location evidence="1 9">Chloroplast</location>
    </subcellularLocation>
</comment>
<dbReference type="InterPro" id="IPR019772">
    <property type="entry name" value="Ferrochelatase_AS"/>
</dbReference>
<comment type="caution">
    <text evidence="10">The sequence shown here is derived from an EMBL/GenBank/DDBJ whole genome shotgun (WGS) entry which is preliminary data.</text>
</comment>
<evidence type="ECO:0000256" key="5">
    <source>
        <dbReference type="ARBA" id="ARBA00023133"/>
    </source>
</evidence>
<proteinExistence type="inferred from homology"/>
<comment type="pathway">
    <text evidence="2 9">Porphyrin-containing compound metabolism; protoheme biosynthesis; protoheme from protoporphyrin-IX: step 1/1.</text>
</comment>
<dbReference type="GO" id="GO:0006783">
    <property type="term" value="P:heme biosynthetic process"/>
    <property type="evidence" value="ECO:0007669"/>
    <property type="project" value="UniProtKB-UniRule"/>
</dbReference>
<dbReference type="FunFam" id="3.40.50.1400:FF:000006">
    <property type="entry name" value="Ferrochelatase"/>
    <property type="match status" value="1"/>
</dbReference>
<dbReference type="CDD" id="cd03411">
    <property type="entry name" value="Ferrochelatase_N"/>
    <property type="match status" value="1"/>
</dbReference>
<evidence type="ECO:0000256" key="2">
    <source>
        <dbReference type="ARBA" id="ARBA00004943"/>
    </source>
</evidence>
<dbReference type="InterPro" id="IPR033644">
    <property type="entry name" value="Ferrochelatase_C"/>
</dbReference>
<gene>
    <name evidence="10" type="ORF">CVIRNUC_005691</name>
</gene>
<accession>A0AAV1I6U1</accession>
<dbReference type="GO" id="GO:0009507">
    <property type="term" value="C:chloroplast"/>
    <property type="evidence" value="ECO:0007669"/>
    <property type="project" value="UniProtKB-SubCell"/>
</dbReference>
<organism evidence="10 11">
    <name type="scientific">Coccomyxa viridis</name>
    <dbReference type="NCBI Taxonomy" id="1274662"/>
    <lineage>
        <taxon>Eukaryota</taxon>
        <taxon>Viridiplantae</taxon>
        <taxon>Chlorophyta</taxon>
        <taxon>core chlorophytes</taxon>
        <taxon>Trebouxiophyceae</taxon>
        <taxon>Trebouxiophyceae incertae sedis</taxon>
        <taxon>Coccomyxaceae</taxon>
        <taxon>Coccomyxa</taxon>
    </lineage>
</organism>
<dbReference type="EC" id="4.98.1.1" evidence="9"/>
<dbReference type="GO" id="GO:0005739">
    <property type="term" value="C:mitochondrion"/>
    <property type="evidence" value="ECO:0007669"/>
    <property type="project" value="TreeGrafter"/>
</dbReference>
<dbReference type="InterPro" id="IPR033659">
    <property type="entry name" value="Ferrochelatase_N"/>
</dbReference>
<evidence type="ECO:0000256" key="6">
    <source>
        <dbReference type="ARBA" id="ARBA00023239"/>
    </source>
</evidence>
<name>A0AAV1I6U1_9CHLO</name>
<keyword evidence="7 9" id="KW-0627">Porphyrin biosynthesis</keyword>
<dbReference type="PROSITE" id="PS00534">
    <property type="entry name" value="FERROCHELATASE"/>
    <property type="match status" value="1"/>
</dbReference>
<dbReference type="GO" id="GO:0004325">
    <property type="term" value="F:ferrochelatase activity"/>
    <property type="evidence" value="ECO:0007669"/>
    <property type="project" value="UniProtKB-UniRule"/>
</dbReference>
<keyword evidence="6 9" id="KW-0456">Lyase</keyword>
<evidence type="ECO:0000256" key="4">
    <source>
        <dbReference type="ARBA" id="ARBA00023004"/>
    </source>
</evidence>
<dbReference type="InterPro" id="IPR001015">
    <property type="entry name" value="Ferrochelatase"/>
</dbReference>
<comment type="similarity">
    <text evidence="3 9">Belongs to the ferrochelatase family.</text>
</comment>
<evidence type="ECO:0000256" key="7">
    <source>
        <dbReference type="ARBA" id="ARBA00023244"/>
    </source>
</evidence>
<dbReference type="Pfam" id="PF00762">
    <property type="entry name" value="Ferrochelatase"/>
    <property type="match status" value="1"/>
</dbReference>
<dbReference type="CDD" id="cd00419">
    <property type="entry name" value="Ferrochelatase_C"/>
    <property type="match status" value="1"/>
</dbReference>
<keyword evidence="4 9" id="KW-0408">Iron</keyword>
<keyword evidence="11" id="KW-1185">Reference proteome</keyword>